<sequence>MVVHSTTYMPEDGAPKPYVPAEIKEALVMLEKDTAQAVLDGFTHLSHATFNNPVGKEAAGGFGAIEAIVKAMDRFNDNGEVLTGACHALRNIAFHCEPNLALVRDQGALTAVIKAMEKHPSIESLQMEGMWALVVFCSNHDDNIAMAKPHLTILRKAVETYPNNEDIKLKGTFLQALLQ</sequence>
<accession>A0AAV2YLT6</accession>
<dbReference type="SUPFAM" id="SSF48371">
    <property type="entry name" value="ARM repeat"/>
    <property type="match status" value="1"/>
</dbReference>
<dbReference type="InterPro" id="IPR011989">
    <property type="entry name" value="ARM-like"/>
</dbReference>
<dbReference type="PANTHER" id="PTHR22895:SF0">
    <property type="entry name" value="ARMADILLO REPEAT-CONTAINING PROTEIN 6"/>
    <property type="match status" value="1"/>
</dbReference>
<dbReference type="EMBL" id="DAKRPA010000232">
    <property type="protein sequence ID" value="DAZ94788.1"/>
    <property type="molecule type" value="Genomic_DNA"/>
</dbReference>
<evidence type="ECO:0000256" key="2">
    <source>
        <dbReference type="PROSITE-ProRule" id="PRU00259"/>
    </source>
</evidence>
<evidence type="ECO:0000313" key="4">
    <source>
        <dbReference type="Proteomes" id="UP001146120"/>
    </source>
</evidence>
<protein>
    <submittedName>
        <fullName evidence="3">Uncharacterized protein</fullName>
    </submittedName>
</protein>
<dbReference type="InterPro" id="IPR000225">
    <property type="entry name" value="Armadillo"/>
</dbReference>
<feature type="repeat" description="ARM" evidence="2">
    <location>
        <begin position="63"/>
        <end position="107"/>
    </location>
</feature>
<reference evidence="3" key="1">
    <citation type="submission" date="2022-11" db="EMBL/GenBank/DDBJ databases">
        <authorList>
            <person name="Morgan W.R."/>
            <person name="Tartar A."/>
        </authorList>
    </citation>
    <scope>NUCLEOTIDE SEQUENCE</scope>
    <source>
        <strain evidence="3">ARSEF 373</strain>
    </source>
</reference>
<evidence type="ECO:0000313" key="3">
    <source>
        <dbReference type="EMBL" id="DAZ94788.1"/>
    </source>
</evidence>
<dbReference type="InterPro" id="IPR016024">
    <property type="entry name" value="ARM-type_fold"/>
</dbReference>
<comment type="caution">
    <text evidence="3">The sequence shown here is derived from an EMBL/GenBank/DDBJ whole genome shotgun (WGS) entry which is preliminary data.</text>
</comment>
<dbReference type="AlphaFoldDB" id="A0AAV2YLT6"/>
<organism evidence="3 4">
    <name type="scientific">Lagenidium giganteum</name>
    <dbReference type="NCBI Taxonomy" id="4803"/>
    <lineage>
        <taxon>Eukaryota</taxon>
        <taxon>Sar</taxon>
        <taxon>Stramenopiles</taxon>
        <taxon>Oomycota</taxon>
        <taxon>Peronosporomycetes</taxon>
        <taxon>Pythiales</taxon>
        <taxon>Pythiaceae</taxon>
    </lineage>
</organism>
<reference evidence="3" key="2">
    <citation type="journal article" date="2023" name="Microbiol Resour">
        <title>Decontamination and Annotation of the Draft Genome Sequence of the Oomycete Lagenidium giganteum ARSEF 373.</title>
        <authorList>
            <person name="Morgan W.R."/>
            <person name="Tartar A."/>
        </authorList>
    </citation>
    <scope>NUCLEOTIDE SEQUENCE</scope>
    <source>
        <strain evidence="3">ARSEF 373</strain>
    </source>
</reference>
<keyword evidence="1" id="KW-0677">Repeat</keyword>
<keyword evidence="4" id="KW-1185">Reference proteome</keyword>
<dbReference type="PROSITE" id="PS50176">
    <property type="entry name" value="ARM_REPEAT"/>
    <property type="match status" value="1"/>
</dbReference>
<dbReference type="Proteomes" id="UP001146120">
    <property type="component" value="Unassembled WGS sequence"/>
</dbReference>
<evidence type="ECO:0000256" key="1">
    <source>
        <dbReference type="ARBA" id="ARBA00022737"/>
    </source>
</evidence>
<proteinExistence type="predicted"/>
<gene>
    <name evidence="3" type="ORF">N0F65_002401</name>
</gene>
<dbReference type="Gene3D" id="1.25.10.10">
    <property type="entry name" value="Leucine-rich Repeat Variant"/>
    <property type="match status" value="1"/>
</dbReference>
<dbReference type="PANTHER" id="PTHR22895">
    <property type="entry name" value="ARMADILLO REPEAT-CONTAINING PROTEIN 6"/>
    <property type="match status" value="1"/>
</dbReference>
<name>A0AAV2YLT6_9STRA</name>